<feature type="signal peptide" evidence="2">
    <location>
        <begin position="1"/>
        <end position="26"/>
    </location>
</feature>
<feature type="region of interest" description="Disordered" evidence="1">
    <location>
        <begin position="22"/>
        <end position="47"/>
    </location>
</feature>
<evidence type="ECO:0000256" key="2">
    <source>
        <dbReference type="SAM" id="SignalP"/>
    </source>
</evidence>
<dbReference type="PROSITE" id="PS51257">
    <property type="entry name" value="PROKAR_LIPOPROTEIN"/>
    <property type="match status" value="1"/>
</dbReference>
<dbReference type="PROSITE" id="PS51704">
    <property type="entry name" value="GP_PDE"/>
    <property type="match status" value="1"/>
</dbReference>
<feature type="domain" description="GP-PDE" evidence="3">
    <location>
        <begin position="68"/>
        <end position="329"/>
    </location>
</feature>
<evidence type="ECO:0000313" key="4">
    <source>
        <dbReference type="EMBL" id="MCQ1060885.1"/>
    </source>
</evidence>
<accession>A0ABT1N811</accession>
<dbReference type="RefSeq" id="WP_255044981.1">
    <property type="nucleotide sequence ID" value="NZ_JANEYT010000095.1"/>
</dbReference>
<sequence>MNKKLLVTAIALLTLAGCNSSSNDTAGKELTPDRPIPDLTPPKPSPSLNRVEQMLHRLENANENRDHVFVIGHRALWTNQGESLFPEQSLESIQYAIDMGVDVVELDIRVTADDQYVILHDGSLNRITNCDGSISQKLWEEVEDCQLIDGNGNITDETIPTLESVYELTKDKILINLDNKVGNSRYPDMFNMAIAFGVDHQILASVRMANESGRQSGYALIDEWRDSKIKFMPNIYDSDADYSDDTNYTYLEEILERVNPVLVQVRNAYNSSQPITMTGGFFFTDESLALRDKYNTHYWINTLYDSNNGLRSGGRGDEMAFRDGLPDEVWGWWHRKGATMFQTDEPIMATEFLEEKGYRQPFIGE</sequence>
<dbReference type="Gene3D" id="3.20.20.190">
    <property type="entry name" value="Phosphatidylinositol (PI) phosphodiesterase"/>
    <property type="match status" value="1"/>
</dbReference>
<feature type="chain" id="PRO_5045052211" evidence="2">
    <location>
        <begin position="27"/>
        <end position="365"/>
    </location>
</feature>
<keyword evidence="2" id="KW-0732">Signal</keyword>
<gene>
    <name evidence="4" type="ORF">NHN17_22840</name>
</gene>
<proteinExistence type="predicted"/>
<dbReference type="CDD" id="cd08566">
    <property type="entry name" value="GDPD_AtGDE_like"/>
    <property type="match status" value="1"/>
</dbReference>
<keyword evidence="5" id="KW-1185">Reference proteome</keyword>
<organism evidence="4 5">
    <name type="scientific">Photobacterium pectinilyticum</name>
    <dbReference type="NCBI Taxonomy" id="2906793"/>
    <lineage>
        <taxon>Bacteria</taxon>
        <taxon>Pseudomonadati</taxon>
        <taxon>Pseudomonadota</taxon>
        <taxon>Gammaproteobacteria</taxon>
        <taxon>Vibrionales</taxon>
        <taxon>Vibrionaceae</taxon>
        <taxon>Photobacterium</taxon>
    </lineage>
</organism>
<reference evidence="4 5" key="1">
    <citation type="submission" date="2022-07" db="EMBL/GenBank/DDBJ databases">
        <title>Photobacterium pectinilyticum sp. nov., a marine bacterium isolated from surface seawater of Qingdao offshore.</title>
        <authorList>
            <person name="Wang X."/>
        </authorList>
    </citation>
    <scope>NUCLEOTIDE SEQUENCE [LARGE SCALE GENOMIC DNA]</scope>
    <source>
        <strain evidence="4 5">ZSDE20</strain>
    </source>
</reference>
<dbReference type="EMBL" id="JANEYT010000095">
    <property type="protein sequence ID" value="MCQ1060885.1"/>
    <property type="molecule type" value="Genomic_DNA"/>
</dbReference>
<dbReference type="Pfam" id="PF03009">
    <property type="entry name" value="GDPD"/>
    <property type="match status" value="1"/>
</dbReference>
<dbReference type="InterPro" id="IPR017946">
    <property type="entry name" value="PLC-like_Pdiesterase_TIM-brl"/>
</dbReference>
<name>A0ABT1N811_9GAMM</name>
<protein>
    <submittedName>
        <fullName evidence="4">Glycerophosphodiester phosphodiesterase family protein</fullName>
    </submittedName>
</protein>
<dbReference type="SUPFAM" id="SSF51695">
    <property type="entry name" value="PLC-like phosphodiesterases"/>
    <property type="match status" value="1"/>
</dbReference>
<evidence type="ECO:0000313" key="5">
    <source>
        <dbReference type="Proteomes" id="UP001524460"/>
    </source>
</evidence>
<evidence type="ECO:0000259" key="3">
    <source>
        <dbReference type="PROSITE" id="PS51704"/>
    </source>
</evidence>
<dbReference type="InterPro" id="IPR030395">
    <property type="entry name" value="GP_PDE_dom"/>
</dbReference>
<dbReference type="Proteomes" id="UP001524460">
    <property type="component" value="Unassembled WGS sequence"/>
</dbReference>
<dbReference type="PANTHER" id="PTHR46320:SF1">
    <property type="entry name" value="GLYCEROPHOSPHODIESTER PHOSPHODIESTERASE 1"/>
    <property type="match status" value="1"/>
</dbReference>
<comment type="caution">
    <text evidence="4">The sequence shown here is derived from an EMBL/GenBank/DDBJ whole genome shotgun (WGS) entry which is preliminary data.</text>
</comment>
<evidence type="ECO:0000256" key="1">
    <source>
        <dbReference type="SAM" id="MobiDB-lite"/>
    </source>
</evidence>
<feature type="compositionally biased region" description="Basic and acidic residues" evidence="1">
    <location>
        <begin position="26"/>
        <end position="36"/>
    </location>
</feature>
<dbReference type="PROSITE" id="PS50007">
    <property type="entry name" value="PIPLC_X_DOMAIN"/>
    <property type="match status" value="1"/>
</dbReference>
<dbReference type="PANTHER" id="PTHR46320">
    <property type="entry name" value="GLYCEROPHOSPHODIESTER PHOSPHODIESTERASE 1"/>
    <property type="match status" value="1"/>
</dbReference>